<evidence type="ECO:0000256" key="6">
    <source>
        <dbReference type="ARBA" id="ARBA00023125"/>
    </source>
</evidence>
<evidence type="ECO:0000256" key="3">
    <source>
        <dbReference type="ARBA" id="ARBA00022737"/>
    </source>
</evidence>
<evidence type="ECO:0000256" key="1">
    <source>
        <dbReference type="ARBA" id="ARBA00004123"/>
    </source>
</evidence>
<keyword evidence="5" id="KW-0862">Zinc</keyword>
<evidence type="ECO:0000256" key="4">
    <source>
        <dbReference type="ARBA" id="ARBA00022771"/>
    </source>
</evidence>
<evidence type="ECO:0000313" key="11">
    <source>
        <dbReference type="Proteomes" id="UP000887568"/>
    </source>
</evidence>
<organism evidence="10 11">
    <name type="scientific">Patiria miniata</name>
    <name type="common">Bat star</name>
    <name type="synonym">Asterina miniata</name>
    <dbReference type="NCBI Taxonomy" id="46514"/>
    <lineage>
        <taxon>Eukaryota</taxon>
        <taxon>Metazoa</taxon>
        <taxon>Echinodermata</taxon>
        <taxon>Eleutherozoa</taxon>
        <taxon>Asterozoa</taxon>
        <taxon>Asteroidea</taxon>
        <taxon>Valvatacea</taxon>
        <taxon>Valvatida</taxon>
        <taxon>Asterinidae</taxon>
        <taxon>Patiria</taxon>
    </lineage>
</organism>
<accession>A0A914BHM7</accession>
<dbReference type="GO" id="GO:0003700">
    <property type="term" value="F:DNA-binding transcription factor activity"/>
    <property type="evidence" value="ECO:0007669"/>
    <property type="project" value="TreeGrafter"/>
</dbReference>
<dbReference type="GO" id="GO:0006357">
    <property type="term" value="P:regulation of transcription by RNA polymerase II"/>
    <property type="evidence" value="ECO:0007669"/>
    <property type="project" value="TreeGrafter"/>
</dbReference>
<dbReference type="GeneID" id="119743113"/>
<dbReference type="InterPro" id="IPR050589">
    <property type="entry name" value="Ikaros_C2H2-ZF"/>
</dbReference>
<proteinExistence type="predicted"/>
<dbReference type="OrthoDB" id="8117402at2759"/>
<comment type="subcellular location">
    <subcellularLocation>
        <location evidence="1">Nucleus</location>
    </subcellularLocation>
</comment>
<dbReference type="Gene3D" id="3.30.160.60">
    <property type="entry name" value="Classic Zinc Finger"/>
    <property type="match status" value="2"/>
</dbReference>
<keyword evidence="11" id="KW-1185">Reference proteome</keyword>
<evidence type="ECO:0000259" key="9">
    <source>
        <dbReference type="PROSITE" id="PS50157"/>
    </source>
</evidence>
<evidence type="ECO:0000313" key="10">
    <source>
        <dbReference type="EnsemblMetazoa" id="XP_038075395.1"/>
    </source>
</evidence>
<feature type="domain" description="C2H2-type" evidence="9">
    <location>
        <begin position="125"/>
        <end position="152"/>
    </location>
</feature>
<dbReference type="InterPro" id="IPR036236">
    <property type="entry name" value="Znf_C2H2_sf"/>
</dbReference>
<keyword evidence="6" id="KW-0238">DNA-binding</keyword>
<dbReference type="GO" id="GO:0000978">
    <property type="term" value="F:RNA polymerase II cis-regulatory region sequence-specific DNA binding"/>
    <property type="evidence" value="ECO:0007669"/>
    <property type="project" value="TreeGrafter"/>
</dbReference>
<dbReference type="SMART" id="SM00355">
    <property type="entry name" value="ZnF_C2H2"/>
    <property type="match status" value="3"/>
</dbReference>
<dbReference type="PANTHER" id="PTHR24404:SF114">
    <property type="entry name" value="KLUMPFUSS, ISOFORM B-RELATED"/>
    <property type="match status" value="1"/>
</dbReference>
<dbReference type="OMA" id="GCPAEDQ"/>
<dbReference type="Pfam" id="PF00096">
    <property type="entry name" value="zf-C2H2"/>
    <property type="match status" value="2"/>
</dbReference>
<feature type="domain" description="C2H2-type" evidence="9">
    <location>
        <begin position="153"/>
        <end position="180"/>
    </location>
</feature>
<dbReference type="PROSITE" id="PS00028">
    <property type="entry name" value="ZINC_FINGER_C2H2_1"/>
    <property type="match status" value="3"/>
</dbReference>
<dbReference type="InterPro" id="IPR013087">
    <property type="entry name" value="Znf_C2H2_type"/>
</dbReference>
<keyword evidence="7" id="KW-0539">Nucleus</keyword>
<dbReference type="GO" id="GO:0008270">
    <property type="term" value="F:zinc ion binding"/>
    <property type="evidence" value="ECO:0007669"/>
    <property type="project" value="UniProtKB-KW"/>
</dbReference>
<dbReference type="SUPFAM" id="SSF57667">
    <property type="entry name" value="beta-beta-alpha zinc fingers"/>
    <property type="match status" value="1"/>
</dbReference>
<dbReference type="Proteomes" id="UP000887568">
    <property type="component" value="Unplaced"/>
</dbReference>
<protein>
    <recommendedName>
        <fullName evidence="9">C2H2-type domain-containing protein</fullName>
    </recommendedName>
</protein>
<evidence type="ECO:0000256" key="8">
    <source>
        <dbReference type="PROSITE-ProRule" id="PRU00042"/>
    </source>
</evidence>
<reference evidence="10" key="1">
    <citation type="submission" date="2022-11" db="UniProtKB">
        <authorList>
            <consortium name="EnsemblMetazoa"/>
        </authorList>
    </citation>
    <scope>IDENTIFICATION</scope>
</reference>
<keyword evidence="2" id="KW-0479">Metal-binding</keyword>
<name>A0A914BHM7_PATMI</name>
<keyword evidence="3" id="KW-0677">Repeat</keyword>
<dbReference type="FunFam" id="3.30.160.60:FF:000100">
    <property type="entry name" value="Zinc finger 45-like"/>
    <property type="match status" value="1"/>
</dbReference>
<dbReference type="AlphaFoldDB" id="A0A914BHM7"/>
<evidence type="ECO:0000256" key="7">
    <source>
        <dbReference type="ARBA" id="ARBA00023242"/>
    </source>
</evidence>
<evidence type="ECO:0000256" key="2">
    <source>
        <dbReference type="ARBA" id="ARBA00022723"/>
    </source>
</evidence>
<sequence>MEDPNNNEDYASCVPDYLMPDLIATKDELCPDEQSVPVFDRGCPAEDQYNPAAGWMGNQIDFPTYHSQVNGNYMESAPSGQPLQLNYDPAWLAPSFTSEGALSTNHVAEPTHVPQHPAASSSSGLHCSVCFRTFKQKLSLTNHQRSHTARQPHLCTICGETFKYKTNFKRHRRIHAKEMKICRYCGTNMESDYDLVQHEKEHRRQQKQL</sequence>
<keyword evidence="4 8" id="KW-0863">Zinc-finger</keyword>
<dbReference type="PROSITE" id="PS50157">
    <property type="entry name" value="ZINC_FINGER_C2H2_2"/>
    <property type="match status" value="2"/>
</dbReference>
<dbReference type="PANTHER" id="PTHR24404">
    <property type="entry name" value="ZINC FINGER PROTEIN"/>
    <property type="match status" value="1"/>
</dbReference>
<dbReference type="EnsemblMetazoa" id="XM_038219467.1">
    <property type="protein sequence ID" value="XP_038075395.1"/>
    <property type="gene ID" value="LOC119743113"/>
</dbReference>
<dbReference type="RefSeq" id="XP_038075395.1">
    <property type="nucleotide sequence ID" value="XM_038219467.1"/>
</dbReference>
<dbReference type="GO" id="GO:0005634">
    <property type="term" value="C:nucleus"/>
    <property type="evidence" value="ECO:0007669"/>
    <property type="project" value="UniProtKB-SubCell"/>
</dbReference>
<evidence type="ECO:0000256" key="5">
    <source>
        <dbReference type="ARBA" id="ARBA00022833"/>
    </source>
</evidence>